<keyword evidence="2" id="KW-1185">Reference proteome</keyword>
<dbReference type="OrthoDB" id="187139at2759"/>
<dbReference type="EMBL" id="KV003144">
    <property type="protein sequence ID" value="KZV37412.1"/>
    <property type="molecule type" value="Genomic_DNA"/>
</dbReference>
<dbReference type="InterPro" id="IPR051801">
    <property type="entry name" value="GH28_Enzymes"/>
</dbReference>
<sequence length="187" mass="21240">MASGRSFMILWSWKGCSRGNVYQSYIRNKSHRCCYHRWQWYHSWPGCSVRPYLIEIMHSDKIQISNLTFVNSPSWNVHPVYSSGYHIAPSAFDCYAVISRALGSEMSGGIEDVREHRISQQLMLRMAKKGKKYRWSCVDVKGISSGVVPRPCNLLVEQGEGIIGMCDFPADSLAIDAVELQKCSHMG</sequence>
<reference evidence="1 2" key="1">
    <citation type="journal article" date="2015" name="Proc. Natl. Acad. Sci. U.S.A.">
        <title>The resurrection genome of Boea hygrometrica: A blueprint for survival of dehydration.</title>
        <authorList>
            <person name="Xiao L."/>
            <person name="Yang G."/>
            <person name="Zhang L."/>
            <person name="Yang X."/>
            <person name="Zhao S."/>
            <person name="Ji Z."/>
            <person name="Zhou Q."/>
            <person name="Hu M."/>
            <person name="Wang Y."/>
            <person name="Chen M."/>
            <person name="Xu Y."/>
            <person name="Jin H."/>
            <person name="Xiao X."/>
            <person name="Hu G."/>
            <person name="Bao F."/>
            <person name="Hu Y."/>
            <person name="Wan P."/>
            <person name="Li L."/>
            <person name="Deng X."/>
            <person name="Kuang T."/>
            <person name="Xiang C."/>
            <person name="Zhu J.K."/>
            <person name="Oliver M.J."/>
            <person name="He Y."/>
        </authorList>
    </citation>
    <scope>NUCLEOTIDE SEQUENCE [LARGE SCALE GENOMIC DNA]</scope>
    <source>
        <strain evidence="2">cv. XS01</strain>
    </source>
</reference>
<dbReference type="InterPro" id="IPR012334">
    <property type="entry name" value="Pectin_lyas_fold"/>
</dbReference>
<dbReference type="Proteomes" id="UP000250235">
    <property type="component" value="Unassembled WGS sequence"/>
</dbReference>
<dbReference type="PANTHER" id="PTHR31339">
    <property type="entry name" value="PECTIN LYASE-RELATED"/>
    <property type="match status" value="1"/>
</dbReference>
<gene>
    <name evidence="1" type="ORF">F511_01280</name>
</gene>
<evidence type="ECO:0000313" key="1">
    <source>
        <dbReference type="EMBL" id="KZV37412.1"/>
    </source>
</evidence>
<name>A0A2Z7BS27_9LAMI</name>
<organism evidence="1 2">
    <name type="scientific">Dorcoceras hygrometricum</name>
    <dbReference type="NCBI Taxonomy" id="472368"/>
    <lineage>
        <taxon>Eukaryota</taxon>
        <taxon>Viridiplantae</taxon>
        <taxon>Streptophyta</taxon>
        <taxon>Embryophyta</taxon>
        <taxon>Tracheophyta</taxon>
        <taxon>Spermatophyta</taxon>
        <taxon>Magnoliopsida</taxon>
        <taxon>eudicotyledons</taxon>
        <taxon>Gunneridae</taxon>
        <taxon>Pentapetalae</taxon>
        <taxon>asterids</taxon>
        <taxon>lamiids</taxon>
        <taxon>Lamiales</taxon>
        <taxon>Gesneriaceae</taxon>
        <taxon>Didymocarpoideae</taxon>
        <taxon>Trichosporeae</taxon>
        <taxon>Loxocarpinae</taxon>
        <taxon>Dorcoceras</taxon>
    </lineage>
</organism>
<dbReference type="SUPFAM" id="SSF51126">
    <property type="entry name" value="Pectin lyase-like"/>
    <property type="match status" value="1"/>
</dbReference>
<dbReference type="Gene3D" id="2.160.20.10">
    <property type="entry name" value="Single-stranded right-handed beta-helix, Pectin lyase-like"/>
    <property type="match status" value="1"/>
</dbReference>
<evidence type="ECO:0000313" key="2">
    <source>
        <dbReference type="Proteomes" id="UP000250235"/>
    </source>
</evidence>
<accession>A0A2Z7BS27</accession>
<dbReference type="AlphaFoldDB" id="A0A2Z7BS27"/>
<proteinExistence type="predicted"/>
<dbReference type="PANTHER" id="PTHR31339:SF50">
    <property type="entry name" value="PECTIN LYASE-LIKE SUPERFAMILY PROTEIN"/>
    <property type="match status" value="1"/>
</dbReference>
<protein>
    <submittedName>
        <fullName evidence="1">Putative polygalacturonase</fullName>
    </submittedName>
</protein>
<dbReference type="InterPro" id="IPR011050">
    <property type="entry name" value="Pectin_lyase_fold/virulence"/>
</dbReference>